<comment type="caution">
    <text evidence="2">The sequence shown here is derived from an EMBL/GenBank/DDBJ whole genome shotgun (WGS) entry which is preliminary data.</text>
</comment>
<proteinExistence type="predicted"/>
<dbReference type="Pfam" id="PF17775">
    <property type="entry name" value="YchJ_M-like"/>
    <property type="match status" value="1"/>
</dbReference>
<evidence type="ECO:0000313" key="2">
    <source>
        <dbReference type="EMBL" id="TKC10405.1"/>
    </source>
</evidence>
<dbReference type="EMBL" id="SWBR01000002">
    <property type="protein sequence ID" value="TKC10405.1"/>
    <property type="molecule type" value="Genomic_DNA"/>
</dbReference>
<reference evidence="2 3" key="1">
    <citation type="submission" date="2019-04" db="EMBL/GenBank/DDBJ databases">
        <title>Pedobacter sp. RP-3-22 sp. nov., isolated from Arctic soil.</title>
        <authorList>
            <person name="Dahal R.H."/>
            <person name="Kim D.-U."/>
        </authorList>
    </citation>
    <scope>NUCLEOTIDE SEQUENCE [LARGE SCALE GENOMIC DNA]</scope>
    <source>
        <strain evidence="2 3">RP-3-22</strain>
    </source>
</reference>
<dbReference type="NCBIfam" id="NF002486">
    <property type="entry name" value="PRK01752.1"/>
    <property type="match status" value="1"/>
</dbReference>
<dbReference type="InterPro" id="IPR032710">
    <property type="entry name" value="NTF2-like_dom_sf"/>
</dbReference>
<dbReference type="Gene3D" id="3.10.450.50">
    <property type="match status" value="1"/>
</dbReference>
<sequence length="126" mass="14747">MSQILCPCTSGLNYTDCCKIYHQNETVPSTAEALMRSRYSAYALHLIAYLIDTTHPSTRHLHQKGAIRDWATNNIWLKLEICSANGCTVEFKAYYENNKQLHIHHERSTFSCEEERWYYVSGEYFN</sequence>
<evidence type="ECO:0000313" key="3">
    <source>
        <dbReference type="Proteomes" id="UP000309488"/>
    </source>
</evidence>
<dbReference type="AlphaFoldDB" id="A0A4U1CTJ6"/>
<name>A0A4U1CTJ6_9SPHI</name>
<gene>
    <name evidence="2" type="ORF">FA048_09450</name>
</gene>
<protein>
    <submittedName>
        <fullName evidence="2">YchJ family protein</fullName>
    </submittedName>
</protein>
<keyword evidence="3" id="KW-1185">Reference proteome</keyword>
<dbReference type="RefSeq" id="WP_136840212.1">
    <property type="nucleotide sequence ID" value="NZ_SWBR01000002.1"/>
</dbReference>
<feature type="domain" description="YchJ-like middle NTF2-like" evidence="1">
    <location>
        <begin position="30"/>
        <end position="122"/>
    </location>
</feature>
<accession>A0A4U1CTJ6</accession>
<dbReference type="SUPFAM" id="SSF54427">
    <property type="entry name" value="NTF2-like"/>
    <property type="match status" value="1"/>
</dbReference>
<organism evidence="2 3">
    <name type="scientific">Pedobacter polaris</name>
    <dbReference type="NCBI Taxonomy" id="2571273"/>
    <lineage>
        <taxon>Bacteria</taxon>
        <taxon>Pseudomonadati</taxon>
        <taxon>Bacteroidota</taxon>
        <taxon>Sphingobacteriia</taxon>
        <taxon>Sphingobacteriales</taxon>
        <taxon>Sphingobacteriaceae</taxon>
        <taxon>Pedobacter</taxon>
    </lineage>
</organism>
<dbReference type="Proteomes" id="UP000309488">
    <property type="component" value="Unassembled WGS sequence"/>
</dbReference>
<dbReference type="OrthoDB" id="21421at2"/>
<dbReference type="InterPro" id="IPR048469">
    <property type="entry name" value="YchJ-like_M"/>
</dbReference>
<evidence type="ECO:0000259" key="1">
    <source>
        <dbReference type="Pfam" id="PF17775"/>
    </source>
</evidence>